<dbReference type="AlphaFoldDB" id="A0A6V8SCT1"/>
<accession>A0A6V8SCT1</accession>
<evidence type="ECO:0000256" key="2">
    <source>
        <dbReference type="SAM" id="Phobius"/>
    </source>
</evidence>
<dbReference type="SMART" id="SM00646">
    <property type="entry name" value="Ami_3"/>
    <property type="match status" value="1"/>
</dbReference>
<comment type="caution">
    <text evidence="4">The sequence shown here is derived from an EMBL/GenBank/DDBJ whole genome shotgun (WGS) entry which is preliminary data.</text>
</comment>
<dbReference type="GO" id="GO:0008745">
    <property type="term" value="F:N-acetylmuramoyl-L-alanine amidase activity"/>
    <property type="evidence" value="ECO:0007669"/>
    <property type="project" value="InterPro"/>
</dbReference>
<dbReference type="InterPro" id="IPR002508">
    <property type="entry name" value="MurNAc-LAA_cat"/>
</dbReference>
<dbReference type="GO" id="GO:0009253">
    <property type="term" value="P:peptidoglycan catabolic process"/>
    <property type="evidence" value="ECO:0007669"/>
    <property type="project" value="InterPro"/>
</dbReference>
<dbReference type="CDD" id="cd02696">
    <property type="entry name" value="MurNAc-LAA"/>
    <property type="match status" value="1"/>
</dbReference>
<keyword evidence="2" id="KW-0812">Transmembrane</keyword>
<dbReference type="Pfam" id="PF01520">
    <property type="entry name" value="Amidase_3"/>
    <property type="match status" value="1"/>
</dbReference>
<keyword evidence="2" id="KW-1133">Transmembrane helix</keyword>
<feature type="transmembrane region" description="Helical" evidence="2">
    <location>
        <begin position="7"/>
        <end position="26"/>
    </location>
</feature>
<sequence length="694" mass="76975">MRKAAKIVVINILTIIFTLSIVWTSGKVSNAVEEDMVKVGIESPLNIKSDLQQLYISGWAVAKGQLKNIEVILDGKSLGNANYGFYRRDIGEAFTSYSNSYNSGFVLAVPDDTSEGKHKIQLKISIIDRNNQSKDFVIEKQFIKATKNLESKLAVEDIKDEDSLSGELNISGWSLISTGTSRVQVLLDGSLLGDAQYGYSRKDVANSYSQYFEADNCGYNFKIAENSVSNGKHKITIKALGNNNEIISKDIVFYYNLSMKSVAAMELSNDSIVSKTFTISGWALNAKNIEKVKVYFDWKYVGDATYGYQRLDIGKAYRDYPNSSNSGFSYQLDISQYADGDHSVMVQPIGKDGSILNDNALIRNVMVANKTVFYGIDERLSNLKGKTSAGISGWVTSPEKINDINIFVDWKYIGKANYKYTRKDVPKKYLDLQGENIGFGYSLDLLKLTKGTHTFMIQFITESGNTKSEYFNFEVNRFLIVVDPGHNNAGDDGAYSTIDGETYCERELNMQVAVKLKSALENKGYIVLLTRQPLEILLDDLSESLAKRVNLANSLNADLFISIHHDKNGDASVSGVSTHYSSYRPDLDNDGIIRGQDPGGWSYTDLKIDSTPSYVAVKSRELANKLVSALSSDLNRNNLKAHDHGLNVTRNTKMPSVLVECGFISNKGQAQDCSDDSIQEKTAKTISETIASCF</sequence>
<evidence type="ECO:0000256" key="1">
    <source>
        <dbReference type="ARBA" id="ARBA00022801"/>
    </source>
</evidence>
<gene>
    <name evidence="4" type="ORF">bsdtw1_00310</name>
</gene>
<evidence type="ECO:0000313" key="5">
    <source>
        <dbReference type="Proteomes" id="UP000580568"/>
    </source>
</evidence>
<protein>
    <recommendedName>
        <fullName evidence="3">MurNAc-LAA domain-containing protein</fullName>
    </recommendedName>
</protein>
<dbReference type="RefSeq" id="WP_183275831.1">
    <property type="nucleotide sequence ID" value="NZ_BLZR01000001.1"/>
</dbReference>
<proteinExistence type="predicted"/>
<dbReference type="GO" id="GO:0030288">
    <property type="term" value="C:outer membrane-bounded periplasmic space"/>
    <property type="evidence" value="ECO:0007669"/>
    <property type="project" value="TreeGrafter"/>
</dbReference>
<name>A0A6V8SCT1_9CLOT</name>
<keyword evidence="5" id="KW-1185">Reference proteome</keyword>
<evidence type="ECO:0000259" key="3">
    <source>
        <dbReference type="SMART" id="SM00646"/>
    </source>
</evidence>
<dbReference type="Proteomes" id="UP000580568">
    <property type="component" value="Unassembled WGS sequence"/>
</dbReference>
<dbReference type="SUPFAM" id="SSF53187">
    <property type="entry name" value="Zn-dependent exopeptidases"/>
    <property type="match status" value="1"/>
</dbReference>
<organism evidence="4 5">
    <name type="scientific">Clostridium fungisolvens</name>
    <dbReference type="NCBI Taxonomy" id="1604897"/>
    <lineage>
        <taxon>Bacteria</taxon>
        <taxon>Bacillati</taxon>
        <taxon>Bacillota</taxon>
        <taxon>Clostridia</taxon>
        <taxon>Eubacteriales</taxon>
        <taxon>Clostridiaceae</taxon>
        <taxon>Clostridium</taxon>
    </lineage>
</organism>
<keyword evidence="2" id="KW-0472">Membrane</keyword>
<feature type="domain" description="MurNAc-LAA" evidence="3">
    <location>
        <begin position="549"/>
        <end position="691"/>
    </location>
</feature>
<reference evidence="4 5" key="1">
    <citation type="submission" date="2020-07" db="EMBL/GenBank/DDBJ databases">
        <title>A new beta-1,3-glucan-decomposing anaerobic bacterium isolated from anoxic soil subjected to biological soil disinfestation.</title>
        <authorList>
            <person name="Ueki A."/>
            <person name="Tonouchi A."/>
        </authorList>
    </citation>
    <scope>NUCLEOTIDE SEQUENCE [LARGE SCALE GENOMIC DNA]</scope>
    <source>
        <strain evidence="4 5">TW1</strain>
    </source>
</reference>
<keyword evidence="1" id="KW-0378">Hydrolase</keyword>
<dbReference type="InterPro" id="IPR050695">
    <property type="entry name" value="N-acetylmuramoyl_amidase_3"/>
</dbReference>
<dbReference type="PANTHER" id="PTHR30404:SF0">
    <property type="entry name" value="N-ACETYLMURAMOYL-L-ALANINE AMIDASE AMIC"/>
    <property type="match status" value="1"/>
</dbReference>
<dbReference type="Gene3D" id="3.40.630.40">
    <property type="entry name" value="Zn-dependent exopeptidases"/>
    <property type="match status" value="1"/>
</dbReference>
<dbReference type="PANTHER" id="PTHR30404">
    <property type="entry name" value="N-ACETYLMURAMOYL-L-ALANINE AMIDASE"/>
    <property type="match status" value="1"/>
</dbReference>
<evidence type="ECO:0000313" key="4">
    <source>
        <dbReference type="EMBL" id="GFP74265.1"/>
    </source>
</evidence>
<dbReference type="EMBL" id="BLZR01000001">
    <property type="protein sequence ID" value="GFP74265.1"/>
    <property type="molecule type" value="Genomic_DNA"/>
</dbReference>